<comment type="catalytic activity">
    <reaction evidence="1">
        <text>7,8-dihydroneopterin = 7,8-dihydromonapterin</text>
        <dbReference type="Rhea" id="RHEA:45328"/>
        <dbReference type="ChEBI" id="CHEBI:17001"/>
        <dbReference type="ChEBI" id="CHEBI:71175"/>
        <dbReference type="EC" id="5.1.99.8"/>
    </reaction>
</comment>
<dbReference type="GO" id="GO:0046654">
    <property type="term" value="P:tetrahydrofolate biosynthetic process"/>
    <property type="evidence" value="ECO:0007669"/>
    <property type="project" value="UniProtKB-UniRule"/>
</dbReference>
<evidence type="ECO:0000256" key="8">
    <source>
        <dbReference type="RuleBase" id="RU362079"/>
    </source>
</evidence>
<evidence type="ECO:0000256" key="7">
    <source>
        <dbReference type="ARBA" id="ARBA00023239"/>
    </source>
</evidence>
<dbReference type="CDD" id="cd00534">
    <property type="entry name" value="DHNA_DHNTPE"/>
    <property type="match status" value="1"/>
</dbReference>
<dbReference type="RefSeq" id="WP_346051712.1">
    <property type="nucleotide sequence ID" value="NZ_JAYGII010000016.1"/>
</dbReference>
<keyword evidence="6" id="KW-0413">Isomerase</keyword>
<evidence type="ECO:0000313" key="11">
    <source>
        <dbReference type="Proteomes" id="UP001302316"/>
    </source>
</evidence>
<reference evidence="10 11" key="1">
    <citation type="submission" date="2023-12" db="EMBL/GenBank/DDBJ databases">
        <title>Whole-genome sequencing of halo(alkali)philic microorganisms from hypersaline lakes.</title>
        <authorList>
            <person name="Sorokin D.Y."/>
            <person name="Merkel A.Y."/>
            <person name="Messina E."/>
            <person name="Yakimov M."/>
        </authorList>
    </citation>
    <scope>NUCLEOTIDE SEQUENCE [LARGE SCALE GENOMIC DNA]</scope>
    <source>
        <strain evidence="10 11">AB-CW1</strain>
    </source>
</reference>
<dbReference type="SMART" id="SM00905">
    <property type="entry name" value="FolB"/>
    <property type="match status" value="1"/>
</dbReference>
<evidence type="ECO:0000313" key="10">
    <source>
        <dbReference type="EMBL" id="MEA5445864.1"/>
    </source>
</evidence>
<keyword evidence="5 8" id="KW-0289">Folate biosynthesis</keyword>
<protein>
    <recommendedName>
        <fullName evidence="8">7,8-dihydroneopterin aldolase</fullName>
        <ecNumber evidence="8">4.1.2.25</ecNumber>
    </recommendedName>
</protein>
<evidence type="ECO:0000256" key="1">
    <source>
        <dbReference type="ARBA" id="ARBA00000693"/>
    </source>
</evidence>
<dbReference type="AlphaFoldDB" id="A0AAP6JGT7"/>
<dbReference type="SUPFAM" id="SSF55620">
    <property type="entry name" value="Tetrahydrobiopterin biosynthesis enzymes-like"/>
    <property type="match status" value="1"/>
</dbReference>
<dbReference type="Proteomes" id="UP001302316">
    <property type="component" value="Unassembled WGS sequence"/>
</dbReference>
<comment type="catalytic activity">
    <reaction evidence="2 8">
        <text>7,8-dihydroneopterin = 6-hydroxymethyl-7,8-dihydropterin + glycolaldehyde</text>
        <dbReference type="Rhea" id="RHEA:10540"/>
        <dbReference type="ChEBI" id="CHEBI:17001"/>
        <dbReference type="ChEBI" id="CHEBI:17071"/>
        <dbReference type="ChEBI" id="CHEBI:44841"/>
        <dbReference type="EC" id="4.1.2.25"/>
    </reaction>
</comment>
<dbReference type="NCBIfam" id="TIGR00526">
    <property type="entry name" value="folB_dom"/>
    <property type="match status" value="1"/>
</dbReference>
<dbReference type="PANTHER" id="PTHR42844">
    <property type="entry name" value="DIHYDRONEOPTERIN ALDOLASE 1-RELATED"/>
    <property type="match status" value="1"/>
</dbReference>
<dbReference type="InterPro" id="IPR043133">
    <property type="entry name" value="GTP-CH-I_C/QueF"/>
</dbReference>
<keyword evidence="7 8" id="KW-0456">Lyase</keyword>
<evidence type="ECO:0000256" key="3">
    <source>
        <dbReference type="ARBA" id="ARBA00005013"/>
    </source>
</evidence>
<dbReference type="GO" id="GO:0046656">
    <property type="term" value="P:folic acid biosynthetic process"/>
    <property type="evidence" value="ECO:0007669"/>
    <property type="project" value="UniProtKB-UniRule"/>
</dbReference>
<evidence type="ECO:0000256" key="4">
    <source>
        <dbReference type="ARBA" id="ARBA00005708"/>
    </source>
</evidence>
<dbReference type="InterPro" id="IPR006156">
    <property type="entry name" value="Dihydroneopterin_aldolase"/>
</dbReference>
<comment type="similarity">
    <text evidence="4 8">Belongs to the DHNA family.</text>
</comment>
<accession>A0AAP6JGT7</accession>
<dbReference type="GO" id="GO:0005737">
    <property type="term" value="C:cytoplasm"/>
    <property type="evidence" value="ECO:0007669"/>
    <property type="project" value="TreeGrafter"/>
</dbReference>
<dbReference type="NCBIfam" id="TIGR00525">
    <property type="entry name" value="folB"/>
    <property type="match status" value="1"/>
</dbReference>
<dbReference type="EC" id="4.1.2.25" evidence="8"/>
<dbReference type="EMBL" id="JAYGII010000016">
    <property type="protein sequence ID" value="MEA5445864.1"/>
    <property type="molecule type" value="Genomic_DNA"/>
</dbReference>
<organism evidence="10 11">
    <name type="scientific">Natronospira elongata</name>
    <dbReference type="NCBI Taxonomy" id="3110268"/>
    <lineage>
        <taxon>Bacteria</taxon>
        <taxon>Pseudomonadati</taxon>
        <taxon>Pseudomonadota</taxon>
        <taxon>Gammaproteobacteria</taxon>
        <taxon>Natronospirales</taxon>
        <taxon>Natronospiraceae</taxon>
        <taxon>Natronospira</taxon>
    </lineage>
</organism>
<comment type="function">
    <text evidence="8">Catalyzes the conversion of 7,8-dihydroneopterin to 6-hydroxymethyl-7,8-dihydropterin.</text>
</comment>
<evidence type="ECO:0000256" key="6">
    <source>
        <dbReference type="ARBA" id="ARBA00023235"/>
    </source>
</evidence>
<dbReference type="FunFam" id="3.30.1130.10:FF:000002">
    <property type="entry name" value="7,8-dihydroneopterin aldolase"/>
    <property type="match status" value="1"/>
</dbReference>
<dbReference type="PANTHER" id="PTHR42844:SF1">
    <property type="entry name" value="DIHYDRONEOPTERIN ALDOLASE 1-RELATED"/>
    <property type="match status" value="1"/>
</dbReference>
<dbReference type="GO" id="GO:0004150">
    <property type="term" value="F:dihydroneopterin aldolase activity"/>
    <property type="evidence" value="ECO:0007669"/>
    <property type="project" value="UniProtKB-UniRule"/>
</dbReference>
<dbReference type="Pfam" id="PF02152">
    <property type="entry name" value="FolB"/>
    <property type="match status" value="1"/>
</dbReference>
<name>A0AAP6JGT7_9GAMM</name>
<dbReference type="InterPro" id="IPR006157">
    <property type="entry name" value="FolB_dom"/>
</dbReference>
<keyword evidence="11" id="KW-1185">Reference proteome</keyword>
<dbReference type="GO" id="GO:0016853">
    <property type="term" value="F:isomerase activity"/>
    <property type="evidence" value="ECO:0007669"/>
    <property type="project" value="UniProtKB-KW"/>
</dbReference>
<evidence type="ECO:0000259" key="9">
    <source>
        <dbReference type="SMART" id="SM00905"/>
    </source>
</evidence>
<evidence type="ECO:0000256" key="2">
    <source>
        <dbReference type="ARBA" id="ARBA00001353"/>
    </source>
</evidence>
<feature type="domain" description="Dihydroneopterin aldolase/epimerase" evidence="9">
    <location>
        <begin position="4"/>
        <end position="114"/>
    </location>
</feature>
<dbReference type="Gene3D" id="3.30.1130.10">
    <property type="match status" value="1"/>
</dbReference>
<gene>
    <name evidence="10" type="primary">folB</name>
    <name evidence="10" type="ORF">VCB98_08540</name>
</gene>
<evidence type="ECO:0000256" key="5">
    <source>
        <dbReference type="ARBA" id="ARBA00022909"/>
    </source>
</evidence>
<comment type="caution">
    <text evidence="10">The sequence shown here is derived from an EMBL/GenBank/DDBJ whole genome shotgun (WGS) entry which is preliminary data.</text>
</comment>
<sequence>MDTVYIRGLKARTVVGIFEWERRLPQDVVLDIEMATDIRPAASSDAIEDALDYKTVAKAVVEHVESSRFQLVEALADSICRLITVDFGVSEVSLVLNKKGALSDAADVGVCIRRRAEDYAAATEVAE</sequence>
<comment type="pathway">
    <text evidence="3 8">Cofactor biosynthesis; tetrahydrofolate biosynthesis; 2-amino-4-hydroxy-6-hydroxymethyl-7,8-dihydropteridine diphosphate from 7,8-dihydroneopterin triphosphate: step 3/4.</text>
</comment>
<proteinExistence type="inferred from homology"/>